<organism evidence="1 2">
    <name type="scientific">Maribacter flavus</name>
    <dbReference type="NCBI Taxonomy" id="1658664"/>
    <lineage>
        <taxon>Bacteria</taxon>
        <taxon>Pseudomonadati</taxon>
        <taxon>Bacteroidota</taxon>
        <taxon>Flavobacteriia</taxon>
        <taxon>Flavobacteriales</taxon>
        <taxon>Flavobacteriaceae</taxon>
        <taxon>Maribacter</taxon>
    </lineage>
</organism>
<dbReference type="RefSeq" id="WP_154920143.1">
    <property type="nucleotide sequence ID" value="NZ_VUOE01000002.1"/>
</dbReference>
<comment type="caution">
    <text evidence="1">The sequence shown here is derived from an EMBL/GenBank/DDBJ whole genome shotgun (WGS) entry which is preliminary data.</text>
</comment>
<reference evidence="1 2" key="1">
    <citation type="submission" date="2019-09" db="EMBL/GenBank/DDBJ databases">
        <authorList>
            <person name="Khan S.A."/>
            <person name="Jeon C.O."/>
            <person name="Chun B.H."/>
            <person name="Jeong S.E."/>
        </authorList>
    </citation>
    <scope>NUCLEOTIDE SEQUENCE [LARGE SCALE GENOMIC DNA]</scope>
    <source>
        <strain evidence="1 2">KCTC 42508</strain>
    </source>
</reference>
<dbReference type="PIRSF" id="PIRSF035652">
    <property type="entry name" value="CHP02436"/>
    <property type="match status" value="1"/>
</dbReference>
<sequence>MGKNVLKEKSFEFGVKIVRLSKALNSQSEFVISRQLLRSGTAVGALIREAEFGESKADFAHKMNISLKEANETLYWLDLLVAAELLNEDNVSEEKSLAKEIIAMLVSTLKTIRK</sequence>
<proteinExistence type="predicted"/>
<dbReference type="Pfam" id="PF05635">
    <property type="entry name" value="23S_rRNA_IVP"/>
    <property type="match status" value="1"/>
</dbReference>
<dbReference type="PANTHER" id="PTHR38471:SF2">
    <property type="entry name" value="FOUR HELIX BUNDLE PROTEIN"/>
    <property type="match status" value="1"/>
</dbReference>
<dbReference type="NCBIfam" id="TIGR02436">
    <property type="entry name" value="four helix bundle protein"/>
    <property type="match status" value="1"/>
</dbReference>
<evidence type="ECO:0000313" key="2">
    <source>
        <dbReference type="Proteomes" id="UP000323188"/>
    </source>
</evidence>
<dbReference type="AlphaFoldDB" id="A0A5B2TUD2"/>
<dbReference type="Gene3D" id="1.20.1440.60">
    <property type="entry name" value="23S rRNA-intervening sequence"/>
    <property type="match status" value="1"/>
</dbReference>
<accession>A0A5B2TUD2</accession>
<protein>
    <submittedName>
        <fullName evidence="1">Four helix bundle protein</fullName>
    </submittedName>
</protein>
<dbReference type="InterPro" id="IPR036583">
    <property type="entry name" value="23S_rRNA_IVS_sf"/>
</dbReference>
<gene>
    <name evidence="1" type="ORF">F0361_16010</name>
</gene>
<dbReference type="InterPro" id="IPR012657">
    <property type="entry name" value="23S_rRNA-intervening_sequence"/>
</dbReference>
<dbReference type="EMBL" id="VUOE01000002">
    <property type="protein sequence ID" value="KAA2217445.1"/>
    <property type="molecule type" value="Genomic_DNA"/>
</dbReference>
<dbReference type="SUPFAM" id="SSF158446">
    <property type="entry name" value="IVS-encoded protein-like"/>
    <property type="match status" value="1"/>
</dbReference>
<dbReference type="PANTHER" id="PTHR38471">
    <property type="entry name" value="FOUR HELIX BUNDLE PROTEIN"/>
    <property type="match status" value="1"/>
</dbReference>
<evidence type="ECO:0000313" key="1">
    <source>
        <dbReference type="EMBL" id="KAA2217445.1"/>
    </source>
</evidence>
<name>A0A5B2TUD2_9FLAO</name>
<dbReference type="Proteomes" id="UP000323188">
    <property type="component" value="Unassembled WGS sequence"/>
</dbReference>